<feature type="domain" description="Methylguanine DNA methyltransferase ribonuclease-like" evidence="11">
    <location>
        <begin position="13"/>
        <end position="81"/>
    </location>
</feature>
<dbReference type="FunFam" id="1.10.10.10:FF:000214">
    <property type="entry name" value="Methylated-DNA--protein-cysteine methyltransferase"/>
    <property type="match status" value="1"/>
</dbReference>
<organism evidence="13">
    <name type="scientific">freshwater metagenome</name>
    <dbReference type="NCBI Taxonomy" id="449393"/>
    <lineage>
        <taxon>unclassified sequences</taxon>
        <taxon>metagenomes</taxon>
        <taxon>ecological metagenomes</taxon>
    </lineage>
</organism>
<keyword evidence="8" id="KW-0234">DNA repair</keyword>
<evidence type="ECO:0000256" key="5">
    <source>
        <dbReference type="ARBA" id="ARBA00022603"/>
    </source>
</evidence>
<dbReference type="EC" id="2.1.1.63" evidence="3"/>
<feature type="domain" description="Methylated-DNA-[protein]-cysteine S-methyltransferase DNA binding" evidence="10">
    <location>
        <begin position="85"/>
        <end position="164"/>
    </location>
</feature>
<dbReference type="GO" id="GO:0003908">
    <property type="term" value="F:methylated-DNA-[protein]-cysteine S-methyltransferase activity"/>
    <property type="evidence" value="ECO:0007669"/>
    <property type="project" value="UniProtKB-EC"/>
</dbReference>
<evidence type="ECO:0000256" key="3">
    <source>
        <dbReference type="ARBA" id="ARBA00011918"/>
    </source>
</evidence>
<keyword evidence="5" id="KW-0489">Methyltransferase</keyword>
<keyword evidence="6" id="KW-0808">Transferase</keyword>
<evidence type="ECO:0000256" key="8">
    <source>
        <dbReference type="ARBA" id="ARBA00023204"/>
    </source>
</evidence>
<accession>A0A6J6MZ17</accession>
<dbReference type="Pfam" id="PF02870">
    <property type="entry name" value="Methyltransf_1N"/>
    <property type="match status" value="1"/>
</dbReference>
<dbReference type="SUPFAM" id="SSF46767">
    <property type="entry name" value="Methylated DNA-protein cysteine methyltransferase, C-terminal domain"/>
    <property type="match status" value="1"/>
</dbReference>
<evidence type="ECO:0000256" key="2">
    <source>
        <dbReference type="ARBA" id="ARBA00008711"/>
    </source>
</evidence>
<dbReference type="InterPro" id="IPR036388">
    <property type="entry name" value="WH-like_DNA-bd_sf"/>
</dbReference>
<gene>
    <name evidence="13" type="ORF">UFOPK2334_00959</name>
    <name evidence="12" type="ORF">UFOPK4179_00600</name>
</gene>
<reference evidence="13" key="1">
    <citation type="submission" date="2020-05" db="EMBL/GenBank/DDBJ databases">
        <authorList>
            <person name="Chiriac C."/>
            <person name="Salcher M."/>
            <person name="Ghai R."/>
            <person name="Kavagutti S V."/>
        </authorList>
    </citation>
    <scope>NUCLEOTIDE SEQUENCE</scope>
</reference>
<dbReference type="Gene3D" id="3.30.160.70">
    <property type="entry name" value="Methylated DNA-protein cysteine methyltransferase domain"/>
    <property type="match status" value="1"/>
</dbReference>
<dbReference type="InterPro" id="IPR023546">
    <property type="entry name" value="MGMT"/>
</dbReference>
<evidence type="ECO:0000313" key="13">
    <source>
        <dbReference type="EMBL" id="CAB4677785.1"/>
    </source>
</evidence>
<dbReference type="EMBL" id="CAEZXA010000080">
    <property type="protein sequence ID" value="CAB4677785.1"/>
    <property type="molecule type" value="Genomic_DNA"/>
</dbReference>
<dbReference type="Gene3D" id="1.10.10.10">
    <property type="entry name" value="Winged helix-like DNA-binding domain superfamily/Winged helix DNA-binding domain"/>
    <property type="match status" value="1"/>
</dbReference>
<dbReference type="CDD" id="cd06445">
    <property type="entry name" value="ATase"/>
    <property type="match status" value="1"/>
</dbReference>
<dbReference type="PANTHER" id="PTHR10815:SF5">
    <property type="entry name" value="METHYLATED-DNA--PROTEIN-CYSTEINE METHYLTRANSFERASE"/>
    <property type="match status" value="1"/>
</dbReference>
<sequence>MPIDEVGFSRRIFEAPFGVVTVVGSDLGIRFVMFDNDAHPKPLEKLRISDTEIHDSVNSAITQLKEYFDGSRRDFELSLDLQGTEFQVAAWNALAEIPYGHTASYGQQAASIGRPKAVRAIGGANGRNPVAIVLPCHRIVGADGSLTGFGGGIAVKKWLLDHEHTMLHSATNNPA</sequence>
<dbReference type="InterPro" id="IPR036217">
    <property type="entry name" value="MethylDNA_cys_MeTrfase_DNAb"/>
</dbReference>
<dbReference type="GO" id="GO:0006281">
    <property type="term" value="P:DNA repair"/>
    <property type="evidence" value="ECO:0007669"/>
    <property type="project" value="UniProtKB-KW"/>
</dbReference>
<evidence type="ECO:0000256" key="9">
    <source>
        <dbReference type="ARBA" id="ARBA00049348"/>
    </source>
</evidence>
<protein>
    <recommendedName>
        <fullName evidence="3">methylated-DNA--[protein]-cysteine S-methyltransferase</fullName>
        <ecNumber evidence="3">2.1.1.63</ecNumber>
    </recommendedName>
</protein>
<dbReference type="InterPro" id="IPR036631">
    <property type="entry name" value="MGMT_N_sf"/>
</dbReference>
<keyword evidence="4" id="KW-0963">Cytoplasm</keyword>
<dbReference type="AlphaFoldDB" id="A0A6J6MZ17"/>
<keyword evidence="7" id="KW-0227">DNA damage</keyword>
<dbReference type="InterPro" id="IPR001497">
    <property type="entry name" value="MethylDNA_cys_MeTrfase_AS"/>
</dbReference>
<comment type="similarity">
    <text evidence="2">Belongs to the MGMT family.</text>
</comment>
<evidence type="ECO:0000256" key="6">
    <source>
        <dbReference type="ARBA" id="ARBA00022679"/>
    </source>
</evidence>
<evidence type="ECO:0000256" key="7">
    <source>
        <dbReference type="ARBA" id="ARBA00022763"/>
    </source>
</evidence>
<dbReference type="InterPro" id="IPR014048">
    <property type="entry name" value="MethylDNA_cys_MeTrfase_DNA-bd"/>
</dbReference>
<dbReference type="EMBL" id="CAETWZ010000043">
    <property type="protein sequence ID" value="CAB4367810.1"/>
    <property type="molecule type" value="Genomic_DNA"/>
</dbReference>
<dbReference type="PANTHER" id="PTHR10815">
    <property type="entry name" value="METHYLATED-DNA--PROTEIN-CYSTEINE METHYLTRANSFERASE"/>
    <property type="match status" value="1"/>
</dbReference>
<dbReference type="NCBIfam" id="TIGR00589">
    <property type="entry name" value="ogt"/>
    <property type="match status" value="1"/>
</dbReference>
<dbReference type="InterPro" id="IPR008332">
    <property type="entry name" value="MethylG_MeTrfase_N"/>
</dbReference>
<dbReference type="GO" id="GO:0032259">
    <property type="term" value="P:methylation"/>
    <property type="evidence" value="ECO:0007669"/>
    <property type="project" value="UniProtKB-KW"/>
</dbReference>
<dbReference type="SUPFAM" id="SSF53155">
    <property type="entry name" value="Methylated DNA-protein cysteine methyltransferase domain"/>
    <property type="match status" value="1"/>
</dbReference>
<dbReference type="HAMAP" id="MF_00772">
    <property type="entry name" value="OGT"/>
    <property type="match status" value="1"/>
</dbReference>
<dbReference type="Pfam" id="PF01035">
    <property type="entry name" value="DNA_binding_1"/>
    <property type="match status" value="1"/>
</dbReference>
<comment type="catalytic activity">
    <reaction evidence="9">
        <text>a 6-O-methyl-2'-deoxyguanosine in DNA + L-cysteinyl-[protein] = S-methyl-L-cysteinyl-[protein] + a 2'-deoxyguanosine in DNA</text>
        <dbReference type="Rhea" id="RHEA:24000"/>
        <dbReference type="Rhea" id="RHEA-COMP:10131"/>
        <dbReference type="Rhea" id="RHEA-COMP:10132"/>
        <dbReference type="Rhea" id="RHEA-COMP:11367"/>
        <dbReference type="Rhea" id="RHEA-COMP:11368"/>
        <dbReference type="ChEBI" id="CHEBI:29950"/>
        <dbReference type="ChEBI" id="CHEBI:82612"/>
        <dbReference type="ChEBI" id="CHEBI:85445"/>
        <dbReference type="ChEBI" id="CHEBI:85448"/>
        <dbReference type="EC" id="2.1.1.63"/>
    </reaction>
</comment>
<evidence type="ECO:0000256" key="4">
    <source>
        <dbReference type="ARBA" id="ARBA00022490"/>
    </source>
</evidence>
<evidence type="ECO:0000313" key="12">
    <source>
        <dbReference type="EMBL" id="CAB4367810.1"/>
    </source>
</evidence>
<comment type="catalytic activity">
    <reaction evidence="1">
        <text>a 4-O-methyl-thymidine in DNA + L-cysteinyl-[protein] = a thymidine in DNA + S-methyl-L-cysteinyl-[protein]</text>
        <dbReference type="Rhea" id="RHEA:53428"/>
        <dbReference type="Rhea" id="RHEA-COMP:10131"/>
        <dbReference type="Rhea" id="RHEA-COMP:10132"/>
        <dbReference type="Rhea" id="RHEA-COMP:13555"/>
        <dbReference type="Rhea" id="RHEA-COMP:13556"/>
        <dbReference type="ChEBI" id="CHEBI:29950"/>
        <dbReference type="ChEBI" id="CHEBI:82612"/>
        <dbReference type="ChEBI" id="CHEBI:137386"/>
        <dbReference type="ChEBI" id="CHEBI:137387"/>
        <dbReference type="EC" id="2.1.1.63"/>
    </reaction>
</comment>
<evidence type="ECO:0000259" key="11">
    <source>
        <dbReference type="Pfam" id="PF02870"/>
    </source>
</evidence>
<dbReference type="PROSITE" id="PS00374">
    <property type="entry name" value="MGMT"/>
    <property type="match status" value="1"/>
</dbReference>
<proteinExistence type="inferred from homology"/>
<evidence type="ECO:0000259" key="10">
    <source>
        <dbReference type="Pfam" id="PF01035"/>
    </source>
</evidence>
<name>A0A6J6MZ17_9ZZZZ</name>
<evidence type="ECO:0000256" key="1">
    <source>
        <dbReference type="ARBA" id="ARBA00001286"/>
    </source>
</evidence>